<dbReference type="Proteomes" id="UP000813824">
    <property type="component" value="Unassembled WGS sequence"/>
</dbReference>
<dbReference type="Pfam" id="PF02099">
    <property type="entry name" value="Josephin"/>
    <property type="match status" value="1"/>
</dbReference>
<dbReference type="PANTHER" id="PTHR14159">
    <property type="entry name" value="ATAXIN-3-RELATED"/>
    <property type="match status" value="1"/>
</dbReference>
<protein>
    <recommendedName>
        <fullName evidence="3">ubiquitinyl hydrolase 1</fullName>
        <ecNumber evidence="3">3.4.19.12</ecNumber>
    </recommendedName>
</protein>
<evidence type="ECO:0000256" key="8">
    <source>
        <dbReference type="ARBA" id="ARBA00023015"/>
    </source>
</evidence>
<feature type="active site" description="Nucleophile" evidence="11">
    <location>
        <position position="24"/>
    </location>
</feature>
<name>A0A8K0XUI0_9AGAR</name>
<keyword evidence="16" id="KW-1185">Reference proteome</keyword>
<keyword evidence="7" id="KW-0788">Thiol protease</keyword>
<comment type="catalytic activity">
    <reaction evidence="1">
        <text>Thiol-dependent hydrolysis of ester, thioester, amide, peptide and isopeptide bonds formed by the C-terminal Gly of ubiquitin (a 76-residue protein attached to proteins as an intracellular targeting signal).</text>
        <dbReference type="EC" id="3.4.19.12"/>
    </reaction>
</comment>
<dbReference type="Gene3D" id="6.10.140.100">
    <property type="match status" value="1"/>
</dbReference>
<evidence type="ECO:0000256" key="9">
    <source>
        <dbReference type="ARBA" id="ARBA00023163"/>
    </source>
</evidence>
<dbReference type="GO" id="GO:0006508">
    <property type="term" value="P:proteolysis"/>
    <property type="evidence" value="ECO:0007669"/>
    <property type="project" value="UniProtKB-KW"/>
</dbReference>
<dbReference type="PROSITE" id="PS50957">
    <property type="entry name" value="JOSEPHIN"/>
    <property type="match status" value="1"/>
</dbReference>
<evidence type="ECO:0000256" key="12">
    <source>
        <dbReference type="PROSITE-ProRule" id="PRU00331"/>
    </source>
</evidence>
<evidence type="ECO:0000313" key="15">
    <source>
        <dbReference type="EMBL" id="KAH8107250.1"/>
    </source>
</evidence>
<feature type="compositionally biased region" description="Acidic residues" evidence="13">
    <location>
        <begin position="492"/>
        <end position="503"/>
    </location>
</feature>
<feature type="compositionally biased region" description="Acidic residues" evidence="13">
    <location>
        <begin position="407"/>
        <end position="416"/>
    </location>
</feature>
<feature type="compositionally biased region" description="Low complexity" evidence="13">
    <location>
        <begin position="504"/>
        <end position="514"/>
    </location>
</feature>
<keyword evidence="10" id="KW-0539">Nucleus</keyword>
<feature type="active site" evidence="11">
    <location>
        <position position="145"/>
    </location>
</feature>
<feature type="region of interest" description="Disordered" evidence="13">
    <location>
        <begin position="228"/>
        <end position="339"/>
    </location>
</feature>
<keyword evidence="9" id="KW-0804">Transcription</keyword>
<evidence type="ECO:0000256" key="13">
    <source>
        <dbReference type="SAM" id="MobiDB-lite"/>
    </source>
</evidence>
<dbReference type="EMBL" id="JAEVFJ010000002">
    <property type="protein sequence ID" value="KAH8107250.1"/>
    <property type="molecule type" value="Genomic_DNA"/>
</dbReference>
<dbReference type="SMART" id="SM00726">
    <property type="entry name" value="UIM"/>
    <property type="match status" value="3"/>
</dbReference>
<evidence type="ECO:0000256" key="4">
    <source>
        <dbReference type="ARBA" id="ARBA00022670"/>
    </source>
</evidence>
<evidence type="ECO:0000259" key="14">
    <source>
        <dbReference type="PROSITE" id="PS50957"/>
    </source>
</evidence>
<evidence type="ECO:0000256" key="3">
    <source>
        <dbReference type="ARBA" id="ARBA00012759"/>
    </source>
</evidence>
<feature type="domain" description="Josephin" evidence="14">
    <location>
        <begin position="9"/>
        <end position="191"/>
    </location>
</feature>
<dbReference type="GO" id="GO:0004843">
    <property type="term" value="F:cysteine-type deubiquitinase activity"/>
    <property type="evidence" value="ECO:0007669"/>
    <property type="project" value="UniProtKB-EC"/>
</dbReference>
<reference evidence="15" key="1">
    <citation type="journal article" date="2021" name="New Phytol.">
        <title>Evolutionary innovations through gain and loss of genes in the ectomycorrhizal Boletales.</title>
        <authorList>
            <person name="Wu G."/>
            <person name="Miyauchi S."/>
            <person name="Morin E."/>
            <person name="Kuo A."/>
            <person name="Drula E."/>
            <person name="Varga T."/>
            <person name="Kohler A."/>
            <person name="Feng B."/>
            <person name="Cao Y."/>
            <person name="Lipzen A."/>
            <person name="Daum C."/>
            <person name="Hundley H."/>
            <person name="Pangilinan J."/>
            <person name="Johnson J."/>
            <person name="Barry K."/>
            <person name="LaButti K."/>
            <person name="Ng V."/>
            <person name="Ahrendt S."/>
            <person name="Min B."/>
            <person name="Choi I.G."/>
            <person name="Park H."/>
            <person name="Plett J.M."/>
            <person name="Magnuson J."/>
            <person name="Spatafora J.W."/>
            <person name="Nagy L.G."/>
            <person name="Henrissat B."/>
            <person name="Grigoriev I.V."/>
            <person name="Yang Z.L."/>
            <person name="Xu J."/>
            <person name="Martin F.M."/>
        </authorList>
    </citation>
    <scope>NUCLEOTIDE SEQUENCE</scope>
    <source>
        <strain evidence="15">KKN 215</strain>
    </source>
</reference>
<sequence>MDSLVRKIVPYIYHERQQEGSMLCAQHALNSLLQQDCFSPADLSAIGHDLDSREQQFDEGSRGGRSTNMDDTGFFSIQVIEQALQVWGLTLLRWRSEDMKPYQDHPETQLAFILNYEQHWYTLRRFGPECPDPANPNSSVWFNLNSFLARPEPVGSTHLGMVLHQAELERYSVFVVVPLNSDDSCPLARTKADQIASGEVGSDVGHAMGFEDEDMDIQAALQASLMMDTDTSGGDSHATGSHESYPGPISANPFANPFGTVDVNSASGSRTPTRRTTQQDPIPPPVRQRSHPVPYPVQDDEDDEDDEDYVDASDVFPSRSISSARPHPEEEDPNMDPVEASRRRGEAIMAQMMRQQEAALRFTAAEEEARIRAGLQEPRRSRRDEDDEVARAIAASLAEARERGEDVDVEEPEEMDFIPARTAVPGIQETHRVYDDDDAELQAALKASLEGLPEGFRIPDTPPRPSKPPTPPALVPAALPPIAGPSKSASTDEGDETETESEADVSVVEEAPAPDVDEMRKRRLARFGG</sequence>
<dbReference type="PANTHER" id="PTHR14159:SF0">
    <property type="entry name" value="ATAXIN-3-RELATED"/>
    <property type="match status" value="1"/>
</dbReference>
<keyword evidence="8" id="KW-0805">Transcription regulation</keyword>
<feature type="compositionally biased region" description="Pro residues" evidence="13">
    <location>
        <begin position="460"/>
        <end position="483"/>
    </location>
</feature>
<dbReference type="SMART" id="SM01246">
    <property type="entry name" value="Josephin"/>
    <property type="match status" value="1"/>
</dbReference>
<accession>A0A8K0XUI0</accession>
<dbReference type="PRINTS" id="PR01233">
    <property type="entry name" value="JOSEPHIN"/>
</dbReference>
<evidence type="ECO:0000256" key="5">
    <source>
        <dbReference type="ARBA" id="ARBA00022786"/>
    </source>
</evidence>
<dbReference type="InterPro" id="IPR033865">
    <property type="entry name" value="Ataxin-3"/>
</dbReference>
<dbReference type="InterPro" id="IPR003903">
    <property type="entry name" value="UIM_dom"/>
</dbReference>
<dbReference type="InterPro" id="IPR006155">
    <property type="entry name" value="Josephin"/>
</dbReference>
<keyword evidence="4" id="KW-0645">Protease</keyword>
<comment type="caution">
    <text evidence="15">The sequence shown here is derived from an EMBL/GenBank/DDBJ whole genome shotgun (WGS) entry which is preliminary data.</text>
</comment>
<evidence type="ECO:0000256" key="6">
    <source>
        <dbReference type="ARBA" id="ARBA00022801"/>
    </source>
</evidence>
<feature type="active site" description="Proton acceptor" evidence="11">
    <location>
        <position position="119"/>
    </location>
</feature>
<feature type="region of interest" description="Disordered" evidence="13">
    <location>
        <begin position="400"/>
        <end position="423"/>
    </location>
</feature>
<gene>
    <name evidence="15" type="ORF">BXZ70DRAFT_1074845</name>
</gene>
<feature type="compositionally biased region" description="Polar residues" evidence="13">
    <location>
        <begin position="229"/>
        <end position="242"/>
    </location>
</feature>
<keyword evidence="5" id="KW-0833">Ubl conjugation pathway</keyword>
<keyword evidence="6" id="KW-0378">Hydrolase</keyword>
<evidence type="ECO:0000256" key="2">
    <source>
        <dbReference type="ARBA" id="ARBA00004123"/>
    </source>
</evidence>
<proteinExistence type="predicted"/>
<feature type="compositionally biased region" description="Acidic residues" evidence="13">
    <location>
        <begin position="298"/>
        <end position="311"/>
    </location>
</feature>
<dbReference type="EC" id="3.4.19.12" evidence="3"/>
<comment type="subcellular location">
    <subcellularLocation>
        <location evidence="2">Nucleus</location>
    </subcellularLocation>
</comment>
<dbReference type="GO" id="GO:0016579">
    <property type="term" value="P:protein deubiquitination"/>
    <property type="evidence" value="ECO:0007669"/>
    <property type="project" value="InterPro"/>
</dbReference>
<feature type="compositionally biased region" description="Low complexity" evidence="13">
    <location>
        <begin position="270"/>
        <end position="280"/>
    </location>
</feature>
<evidence type="ECO:0000256" key="10">
    <source>
        <dbReference type="ARBA" id="ARBA00023242"/>
    </source>
</evidence>
<organism evidence="15 16">
    <name type="scientific">Cristinia sonorae</name>
    <dbReference type="NCBI Taxonomy" id="1940300"/>
    <lineage>
        <taxon>Eukaryota</taxon>
        <taxon>Fungi</taxon>
        <taxon>Dikarya</taxon>
        <taxon>Basidiomycota</taxon>
        <taxon>Agaricomycotina</taxon>
        <taxon>Agaricomycetes</taxon>
        <taxon>Agaricomycetidae</taxon>
        <taxon>Agaricales</taxon>
        <taxon>Pleurotineae</taxon>
        <taxon>Stephanosporaceae</taxon>
        <taxon>Cristinia</taxon>
    </lineage>
</organism>
<dbReference type="AlphaFoldDB" id="A0A8K0XUI0"/>
<evidence type="ECO:0000256" key="7">
    <source>
        <dbReference type="ARBA" id="ARBA00022807"/>
    </source>
</evidence>
<evidence type="ECO:0000313" key="16">
    <source>
        <dbReference type="Proteomes" id="UP000813824"/>
    </source>
</evidence>
<dbReference type="Gene3D" id="3.90.70.40">
    <property type="match status" value="1"/>
</dbReference>
<dbReference type="GO" id="GO:0005634">
    <property type="term" value="C:nucleus"/>
    <property type="evidence" value="ECO:0007669"/>
    <property type="project" value="UniProtKB-SubCell"/>
</dbReference>
<feature type="region of interest" description="Disordered" evidence="13">
    <location>
        <begin position="449"/>
        <end position="529"/>
    </location>
</feature>
<dbReference type="OrthoDB" id="10063692at2759"/>
<evidence type="ECO:0000256" key="11">
    <source>
        <dbReference type="PIRSR" id="PIRSR633865-1"/>
    </source>
</evidence>
<comment type="caution">
    <text evidence="12">Lacks conserved residue(s) required for the propagation of feature annotation.</text>
</comment>
<dbReference type="Gene3D" id="1.10.287.10">
    <property type="entry name" value="S15/NS1, RNA-binding"/>
    <property type="match status" value="1"/>
</dbReference>
<evidence type="ECO:0000256" key="1">
    <source>
        <dbReference type="ARBA" id="ARBA00000707"/>
    </source>
</evidence>
<dbReference type="PROSITE" id="PS50330">
    <property type="entry name" value="UIM"/>
    <property type="match status" value="2"/>
</dbReference>